<evidence type="ECO:0000313" key="4">
    <source>
        <dbReference type="Proteomes" id="UP000054874"/>
    </source>
</evidence>
<dbReference type="Gene3D" id="3.40.50.720">
    <property type="entry name" value="NAD(P)-binding Rossmann-like Domain"/>
    <property type="match status" value="1"/>
</dbReference>
<evidence type="ECO:0000259" key="2">
    <source>
        <dbReference type="Pfam" id="PF01370"/>
    </source>
</evidence>
<keyword evidence="1" id="KW-1133">Transmembrane helix</keyword>
<accession>A0A0V8QG05</accession>
<feature type="transmembrane region" description="Helical" evidence="1">
    <location>
        <begin position="333"/>
        <end position="359"/>
    </location>
</feature>
<comment type="caution">
    <text evidence="3">The sequence shown here is derived from an EMBL/GenBank/DDBJ whole genome shotgun (WGS) entry which is preliminary data.</text>
</comment>
<keyword evidence="1" id="KW-0812">Transmembrane</keyword>
<dbReference type="InterPro" id="IPR036291">
    <property type="entry name" value="NAD(P)-bd_dom_sf"/>
</dbReference>
<dbReference type="STRING" id="290052.ASU35_08650"/>
<dbReference type="EMBL" id="LNAM01000124">
    <property type="protein sequence ID" value="KSV59476.1"/>
    <property type="molecule type" value="Genomic_DNA"/>
</dbReference>
<feature type="domain" description="NAD-dependent epimerase/dehydratase" evidence="2">
    <location>
        <begin position="3"/>
        <end position="210"/>
    </location>
</feature>
<gene>
    <name evidence="3" type="ORF">ASU35_08650</name>
</gene>
<dbReference type="AlphaFoldDB" id="A0A0V8QG05"/>
<keyword evidence="4" id="KW-1185">Reference proteome</keyword>
<dbReference type="Proteomes" id="UP000054874">
    <property type="component" value="Unassembled WGS sequence"/>
</dbReference>
<reference evidence="3 4" key="1">
    <citation type="submission" date="2015-11" db="EMBL/GenBank/DDBJ databases">
        <title>Butyribacter intestini gen. nov., sp. nov., a butyric acid-producing bacterium of the family Lachnospiraceae isolated from the human faeces.</title>
        <authorList>
            <person name="Zou Y."/>
            <person name="Xue W."/>
            <person name="Luo G."/>
            <person name="Lv M."/>
        </authorList>
    </citation>
    <scope>NUCLEOTIDE SEQUENCE [LARGE SCALE GENOMIC DNA]</scope>
    <source>
        <strain evidence="3 4">ACET-33324</strain>
    </source>
</reference>
<protein>
    <recommendedName>
        <fullName evidence="2">NAD-dependent epimerase/dehydratase domain-containing protein</fullName>
    </recommendedName>
</protein>
<proteinExistence type="predicted"/>
<dbReference type="Pfam" id="PF01370">
    <property type="entry name" value="Epimerase"/>
    <property type="match status" value="1"/>
</dbReference>
<evidence type="ECO:0000256" key="1">
    <source>
        <dbReference type="SAM" id="Phobius"/>
    </source>
</evidence>
<dbReference type="SUPFAM" id="SSF51735">
    <property type="entry name" value="NAD(P)-binding Rossmann-fold domains"/>
    <property type="match status" value="1"/>
</dbReference>
<dbReference type="OrthoDB" id="9771073at2"/>
<evidence type="ECO:0000313" key="3">
    <source>
        <dbReference type="EMBL" id="KSV59476.1"/>
    </source>
</evidence>
<sequence length="694" mass="80359">MKILICGEYGIFCKELIGRMKKERHDVFVITGSEKPKRERPHSGVFQDYNFSYRSKSIGKVMKNIDADAMIILGSCDVKFTWKEKKQEAVKYLTGMTNLLLNGKEAGIPEIIYCSTLNTYEDSEIKRTYKQVEELCEKQQEPGKPSITTIHFPEIYGESRTEKTDICAELMEELWERDEIEIYGKCLHRILYVKDAVDALMRVFSKKDRKSNYFIEGSVHTERELLSEIKKVIGERQVNIKDKPGAEEALPAVEEPEKEAMGFYEKYTLKEGLSEYYKLFTKEREANFYKENVKGGIRKKLLPLAENVGLFLIVTFISAMLRSTWLGEHVNFYLFYVAIIATVYGCSQALISSLFVLIVRVLGLFLQGMDIEYIAFADILQILIVGVITGYMHDKYKRRSEDLEDEKRYFQSELLDMTKIYDGNRCIKEMYEQRLLSYEMSMAKVYELSSSLDFWEPQRVVFQAIDVAKELLQVEDVAIYIAGKDAKYLRLTASSSELARSMGKSICVDEGFFMYNELIEKNVFCNRDMKAELPTYACGIFAEDSLIAIVMIWTQDLTKINLYESNMLALLGKLIENSMGRARIIWNEYLNQYLEGTAVLQEESFEKILTLCKEGREQNKVIYSLLRIPQETVEARTEELYSEVSSFVRETDFVGKRADGLYIILMNANEEETDYVKERFNRANIVVENISDRG</sequence>
<dbReference type="RefSeq" id="WP_058352284.1">
    <property type="nucleotide sequence ID" value="NZ_CABMMD010000124.1"/>
</dbReference>
<feature type="transmembrane region" description="Helical" evidence="1">
    <location>
        <begin position="301"/>
        <end position="321"/>
    </location>
</feature>
<dbReference type="InterPro" id="IPR001509">
    <property type="entry name" value="Epimerase_deHydtase"/>
</dbReference>
<feature type="transmembrane region" description="Helical" evidence="1">
    <location>
        <begin position="371"/>
        <end position="392"/>
    </location>
</feature>
<organism evidence="3 4">
    <name type="scientific">Acetivibrio ethanolgignens</name>
    <dbReference type="NCBI Taxonomy" id="290052"/>
    <lineage>
        <taxon>Bacteria</taxon>
        <taxon>Bacillati</taxon>
        <taxon>Bacillota</taxon>
        <taxon>Clostridia</taxon>
        <taxon>Eubacteriales</taxon>
        <taxon>Oscillospiraceae</taxon>
        <taxon>Acetivibrio</taxon>
    </lineage>
</organism>
<name>A0A0V8QG05_9FIRM</name>
<keyword evidence="1" id="KW-0472">Membrane</keyword>